<gene>
    <name evidence="17" type="ORF">H9777_07320</name>
</gene>
<dbReference type="PRINTS" id="PR00344">
    <property type="entry name" value="BCTRLSENSOR"/>
</dbReference>
<dbReference type="FunFam" id="3.30.565.10:FF:000037">
    <property type="entry name" value="Hybrid sensor histidine kinase/response regulator"/>
    <property type="match status" value="1"/>
</dbReference>
<name>A0A948WWV9_9BACT</name>
<reference evidence="17" key="1">
    <citation type="journal article" date="2021" name="PeerJ">
        <title>Extensive microbial diversity within the chicken gut microbiome revealed by metagenomics and culture.</title>
        <authorList>
            <person name="Gilroy R."/>
            <person name="Ravi A."/>
            <person name="Getino M."/>
            <person name="Pursley I."/>
            <person name="Horton D.L."/>
            <person name="Alikhan N.F."/>
            <person name="Baker D."/>
            <person name="Gharbi K."/>
            <person name="Hall N."/>
            <person name="Watson M."/>
            <person name="Adriaenssens E.M."/>
            <person name="Foster-Nyarko E."/>
            <person name="Jarju S."/>
            <person name="Secka A."/>
            <person name="Antonio M."/>
            <person name="Oren A."/>
            <person name="Chaudhuri R.R."/>
            <person name="La Ragione R."/>
            <person name="Hildebrand F."/>
            <person name="Pallen M.J."/>
        </authorList>
    </citation>
    <scope>NUCLEOTIDE SEQUENCE</scope>
    <source>
        <strain evidence="17">G4-2901</strain>
    </source>
</reference>
<keyword evidence="8" id="KW-0902">Two-component regulatory system</keyword>
<evidence type="ECO:0000256" key="7">
    <source>
        <dbReference type="ARBA" id="ARBA00022840"/>
    </source>
</evidence>
<evidence type="ECO:0000313" key="18">
    <source>
        <dbReference type="Proteomes" id="UP000783796"/>
    </source>
</evidence>
<feature type="domain" description="Histidine kinase" evidence="15">
    <location>
        <begin position="847"/>
        <end position="1067"/>
    </location>
</feature>
<dbReference type="InterPro" id="IPR005467">
    <property type="entry name" value="His_kinase_dom"/>
</dbReference>
<dbReference type="InterPro" id="IPR011123">
    <property type="entry name" value="Y_Y_Y"/>
</dbReference>
<dbReference type="SUPFAM" id="SSF46689">
    <property type="entry name" value="Homeodomain-like"/>
    <property type="match status" value="1"/>
</dbReference>
<dbReference type="InterPro" id="IPR013783">
    <property type="entry name" value="Ig-like_fold"/>
</dbReference>
<dbReference type="InterPro" id="IPR009057">
    <property type="entry name" value="Homeodomain-like_sf"/>
</dbReference>
<comment type="catalytic activity">
    <reaction evidence="1">
        <text>ATP + protein L-histidine = ADP + protein N-phospho-L-histidine.</text>
        <dbReference type="EC" id="2.7.13.3"/>
    </reaction>
</comment>
<reference evidence="17" key="2">
    <citation type="submission" date="2021-04" db="EMBL/GenBank/DDBJ databases">
        <authorList>
            <person name="Gilroy R."/>
        </authorList>
    </citation>
    <scope>NUCLEOTIDE SEQUENCE</scope>
    <source>
        <strain evidence="17">G4-2901</strain>
    </source>
</reference>
<dbReference type="SMART" id="SM00388">
    <property type="entry name" value="HisKA"/>
    <property type="match status" value="1"/>
</dbReference>
<dbReference type="Pfam" id="PF12833">
    <property type="entry name" value="HTH_18"/>
    <property type="match status" value="1"/>
</dbReference>
<dbReference type="InterPro" id="IPR011006">
    <property type="entry name" value="CheY-like_superfamily"/>
</dbReference>
<evidence type="ECO:0000256" key="1">
    <source>
        <dbReference type="ARBA" id="ARBA00000085"/>
    </source>
</evidence>
<dbReference type="InterPro" id="IPR018060">
    <property type="entry name" value="HTH_AraC"/>
</dbReference>
<evidence type="ECO:0000313" key="17">
    <source>
        <dbReference type="EMBL" id="MBU3838110.1"/>
    </source>
</evidence>
<comment type="caution">
    <text evidence="17">The sequence shown here is derived from an EMBL/GenBank/DDBJ whole genome shotgun (WGS) entry which is preliminary data.</text>
</comment>
<evidence type="ECO:0000259" key="14">
    <source>
        <dbReference type="PROSITE" id="PS01124"/>
    </source>
</evidence>
<dbReference type="InterPro" id="IPR015943">
    <property type="entry name" value="WD40/YVTN_repeat-like_dom_sf"/>
</dbReference>
<evidence type="ECO:0000259" key="16">
    <source>
        <dbReference type="PROSITE" id="PS50110"/>
    </source>
</evidence>
<dbReference type="CDD" id="cd00082">
    <property type="entry name" value="HisKA"/>
    <property type="match status" value="1"/>
</dbReference>
<dbReference type="Gene3D" id="3.40.50.2300">
    <property type="match status" value="1"/>
</dbReference>
<keyword evidence="13" id="KW-0472">Membrane</keyword>
<dbReference type="InterPro" id="IPR001789">
    <property type="entry name" value="Sig_transdc_resp-reg_receiver"/>
</dbReference>
<dbReference type="Pfam" id="PF07494">
    <property type="entry name" value="Reg_prop"/>
    <property type="match status" value="2"/>
</dbReference>
<dbReference type="SUPFAM" id="SSF47384">
    <property type="entry name" value="Homodimeric domain of signal transducing histidine kinase"/>
    <property type="match status" value="1"/>
</dbReference>
<dbReference type="Gene3D" id="2.130.10.10">
    <property type="entry name" value="YVTN repeat-like/Quinoprotein amine dehydrogenase"/>
    <property type="match status" value="2"/>
</dbReference>
<dbReference type="SUPFAM" id="SSF52172">
    <property type="entry name" value="CheY-like"/>
    <property type="match status" value="1"/>
</dbReference>
<dbReference type="InterPro" id="IPR003594">
    <property type="entry name" value="HATPase_dom"/>
</dbReference>
<evidence type="ECO:0000256" key="9">
    <source>
        <dbReference type="ARBA" id="ARBA00023015"/>
    </source>
</evidence>
<dbReference type="PANTHER" id="PTHR43547">
    <property type="entry name" value="TWO-COMPONENT HISTIDINE KINASE"/>
    <property type="match status" value="1"/>
</dbReference>
<dbReference type="Gene3D" id="1.10.10.60">
    <property type="entry name" value="Homeodomain-like"/>
    <property type="match status" value="1"/>
</dbReference>
<dbReference type="EMBL" id="JAHLFW010000064">
    <property type="protein sequence ID" value="MBU3838110.1"/>
    <property type="molecule type" value="Genomic_DNA"/>
</dbReference>
<proteinExistence type="predicted"/>
<feature type="domain" description="Response regulatory" evidence="16">
    <location>
        <begin position="1111"/>
        <end position="1226"/>
    </location>
</feature>
<dbReference type="InterPro" id="IPR003661">
    <property type="entry name" value="HisK_dim/P_dom"/>
</dbReference>
<evidence type="ECO:0000256" key="5">
    <source>
        <dbReference type="ARBA" id="ARBA00022741"/>
    </source>
</evidence>
<protein>
    <recommendedName>
        <fullName evidence="2">histidine kinase</fullName>
        <ecNumber evidence="2">2.7.13.3</ecNumber>
    </recommendedName>
</protein>
<dbReference type="EC" id="2.7.13.3" evidence="2"/>
<keyword evidence="5" id="KW-0547">Nucleotide-binding</keyword>
<dbReference type="PROSITE" id="PS50110">
    <property type="entry name" value="RESPONSE_REGULATORY"/>
    <property type="match status" value="1"/>
</dbReference>
<dbReference type="PROSITE" id="PS50109">
    <property type="entry name" value="HIS_KIN"/>
    <property type="match status" value="1"/>
</dbReference>
<evidence type="ECO:0000256" key="6">
    <source>
        <dbReference type="ARBA" id="ARBA00022777"/>
    </source>
</evidence>
<dbReference type="GO" id="GO:0003700">
    <property type="term" value="F:DNA-binding transcription factor activity"/>
    <property type="evidence" value="ECO:0007669"/>
    <property type="project" value="InterPro"/>
</dbReference>
<evidence type="ECO:0000256" key="3">
    <source>
        <dbReference type="ARBA" id="ARBA00022553"/>
    </source>
</evidence>
<feature type="transmembrane region" description="Helical" evidence="13">
    <location>
        <begin position="786"/>
        <end position="808"/>
    </location>
</feature>
<dbReference type="InterPro" id="IPR036890">
    <property type="entry name" value="HATPase_C_sf"/>
</dbReference>
<dbReference type="GO" id="GO:0000155">
    <property type="term" value="F:phosphorelay sensor kinase activity"/>
    <property type="evidence" value="ECO:0007669"/>
    <property type="project" value="InterPro"/>
</dbReference>
<evidence type="ECO:0000256" key="13">
    <source>
        <dbReference type="SAM" id="Phobius"/>
    </source>
</evidence>
<keyword evidence="4" id="KW-0808">Transferase</keyword>
<dbReference type="Pfam" id="PF07495">
    <property type="entry name" value="Y_Y_Y"/>
    <property type="match status" value="1"/>
</dbReference>
<dbReference type="InterPro" id="IPR018062">
    <property type="entry name" value="HTH_AraC-typ_CS"/>
</dbReference>
<dbReference type="SUPFAM" id="SSF63829">
    <property type="entry name" value="Calcium-dependent phosphotriesterase"/>
    <property type="match status" value="1"/>
</dbReference>
<dbReference type="Proteomes" id="UP000783796">
    <property type="component" value="Unassembled WGS sequence"/>
</dbReference>
<keyword evidence="11" id="KW-0804">Transcription</keyword>
<dbReference type="GO" id="GO:0043565">
    <property type="term" value="F:sequence-specific DNA binding"/>
    <property type="evidence" value="ECO:0007669"/>
    <property type="project" value="InterPro"/>
</dbReference>
<dbReference type="Gene3D" id="3.30.565.10">
    <property type="entry name" value="Histidine kinase-like ATPase, C-terminal domain"/>
    <property type="match status" value="1"/>
</dbReference>
<dbReference type="SMART" id="SM00448">
    <property type="entry name" value="REC"/>
    <property type="match status" value="1"/>
</dbReference>
<dbReference type="Gene3D" id="1.10.287.130">
    <property type="match status" value="1"/>
</dbReference>
<keyword evidence="7" id="KW-0067">ATP-binding</keyword>
<evidence type="ECO:0000256" key="8">
    <source>
        <dbReference type="ARBA" id="ARBA00023012"/>
    </source>
</evidence>
<dbReference type="PROSITE" id="PS00041">
    <property type="entry name" value="HTH_ARAC_FAMILY_1"/>
    <property type="match status" value="1"/>
</dbReference>
<keyword evidence="10" id="KW-0238">DNA-binding</keyword>
<organism evidence="17 18">
    <name type="scientific">Candidatus Phocaeicola faecigallinarum</name>
    <dbReference type="NCBI Taxonomy" id="2838732"/>
    <lineage>
        <taxon>Bacteria</taxon>
        <taxon>Pseudomonadati</taxon>
        <taxon>Bacteroidota</taxon>
        <taxon>Bacteroidia</taxon>
        <taxon>Bacteroidales</taxon>
        <taxon>Bacteroidaceae</taxon>
        <taxon>Phocaeicola</taxon>
    </lineage>
</organism>
<dbReference type="SUPFAM" id="SSF55874">
    <property type="entry name" value="ATPase domain of HSP90 chaperone/DNA topoisomerase II/histidine kinase"/>
    <property type="match status" value="1"/>
</dbReference>
<evidence type="ECO:0000256" key="2">
    <source>
        <dbReference type="ARBA" id="ARBA00012438"/>
    </source>
</evidence>
<evidence type="ECO:0000256" key="12">
    <source>
        <dbReference type="PROSITE-ProRule" id="PRU00169"/>
    </source>
</evidence>
<dbReference type="SMART" id="SM00387">
    <property type="entry name" value="HATPase_c"/>
    <property type="match status" value="1"/>
</dbReference>
<dbReference type="InterPro" id="IPR004358">
    <property type="entry name" value="Sig_transdc_His_kin-like_C"/>
</dbReference>
<feature type="domain" description="HTH araC/xylS-type" evidence="14">
    <location>
        <begin position="1262"/>
        <end position="1361"/>
    </location>
</feature>
<keyword evidence="13" id="KW-1133">Transmembrane helix</keyword>
<dbReference type="PROSITE" id="PS01124">
    <property type="entry name" value="HTH_ARAC_FAMILY_2"/>
    <property type="match status" value="1"/>
</dbReference>
<evidence type="ECO:0000256" key="11">
    <source>
        <dbReference type="ARBA" id="ARBA00023163"/>
    </source>
</evidence>
<evidence type="ECO:0000256" key="4">
    <source>
        <dbReference type="ARBA" id="ARBA00022679"/>
    </source>
</evidence>
<dbReference type="Gene3D" id="2.60.40.10">
    <property type="entry name" value="Immunoglobulins"/>
    <property type="match status" value="1"/>
</dbReference>
<dbReference type="InterPro" id="IPR011110">
    <property type="entry name" value="Reg_prop"/>
</dbReference>
<keyword evidence="9" id="KW-0805">Transcription regulation</keyword>
<dbReference type="SUPFAM" id="SSF101898">
    <property type="entry name" value="NHL repeat"/>
    <property type="match status" value="1"/>
</dbReference>
<dbReference type="Pfam" id="PF00072">
    <property type="entry name" value="Response_reg"/>
    <property type="match status" value="1"/>
</dbReference>
<dbReference type="InterPro" id="IPR036097">
    <property type="entry name" value="HisK_dim/P_sf"/>
</dbReference>
<dbReference type="GO" id="GO:0005524">
    <property type="term" value="F:ATP binding"/>
    <property type="evidence" value="ECO:0007669"/>
    <property type="project" value="UniProtKB-KW"/>
</dbReference>
<sequence>MKKTLYILLSLLLLTLKIQAQNLLNFNVLNMEDGLSDNTILSITKGPEGFLWFGSSSGLNQYDGKTVKVFKISQQTNKPINKIIPLDSNFLIILSQNNLYLFNKQFEKFSSIIFQKEKSEQYIIDFSLDTNNQCWTITKEGLYQIDLSEINITESSDSIFMRNDKIEYSKKNLEVIYTDPNSNNTFLASSDGKVLSLDTNNKKVKYICTIPLEKQFSISSLFYDMGQLWITTLEEGIFLYDMVSQKLQHWTSPNNGNPDQLSHNDVYQILPFDEGKYIALTWNGYTMFERMNDNTYRLNAHHFPYSQYQYAETRMKTGFYDKEGLIWIGTEGGGILYADLREIFYKQYIQKHANEISSILMDNKDYIWLTTFHKGLMRSIEPFDLKKQLDFEKINIPQFKTETLLSGVSSSNNKLWFGTSEGTLMRIDPTDGKCLDYISLHHPLRLKTNIWSILPISEDEGYAGTESGLFYINWRKHEYKFVDWKNSIQESSTSIRAITIDNTKRLWIGTYNGLVMLQPSESNHNTFYQRKDYEKDFDKSITYKEIRALYKDSNDILWIGYSGSGLAKFSLSENKIVNLYTTEDGLCSNFITAITEDENQYIWIGSNSGISRFSKHVNSFYNYYISGSNRSVYAKNGLLFWGNHSVLTYFNPQKLNIDYTAKQGKVYFTDLEVNHVPVKINDTINNQVILKEALNYTETIKLNYDNRNFSISFTNLSYLNKQQKYLYRLYPYQNNWIITNEANKISYDHVPAGEYTFQVKTIFQNQKVGPLCEMKFIITPHWSETVWFRLIITCIVFILIIMAIRYFYIKQKRKQHELKLEHELSIAKMERDQEIELRKERESFFTTTAHELRTPLTLIISPLQDLLNRINSSHPFYGKLSLILKYALGLQTQTDRLLYIQKIEADMVKLQLSEININHLLDDIAQDFVILAQKQNINYEYKSIDNDIHIWGDREKLSSVIQNLISNSFKYTPTEGHITVSLSKKEIDRQFFACIEIEDSGCGIDSKIKETIFNSYETGNNTPLFSSSIGLGLKIAKSITEMHHGQIKVSSEKGHGTTFFVYIPLGKEHFKTDEYCIAKTDEHTKSYDVVPTINVSEKQEPDTDSYKRGYTVLIVEDNKDMRQYISSIFQKKYKVLEAENGKSGLDMAVKYIPDIVISDIMMPVMDGFEFCSQLRNNQQTAHIPIIMLTAKYEDEDYIQASESGADDYIRKPFNPEILLSKTEHLLKMRSKLKQIYTKALLNTPKQKTEEDTDTQNIDPFMQQIITCIEANISNSDFNAKQLAEILNMSQATLYRKLKKHTDLTAVELIRNMRMTQAALLMTSGKYSIVEVAERVGFNDLPTFRKHFSDMFGTSPSKYNESHLND</sequence>
<dbReference type="PANTHER" id="PTHR43547:SF2">
    <property type="entry name" value="HYBRID SIGNAL TRANSDUCTION HISTIDINE KINASE C"/>
    <property type="match status" value="1"/>
</dbReference>
<keyword evidence="6" id="KW-0418">Kinase</keyword>
<accession>A0A948WWV9</accession>
<feature type="modified residue" description="4-aspartylphosphate" evidence="12">
    <location>
        <position position="1159"/>
    </location>
</feature>
<keyword evidence="13" id="KW-0812">Transmembrane</keyword>
<evidence type="ECO:0000259" key="15">
    <source>
        <dbReference type="PROSITE" id="PS50109"/>
    </source>
</evidence>
<dbReference type="Pfam" id="PF02518">
    <property type="entry name" value="HATPase_c"/>
    <property type="match status" value="1"/>
</dbReference>
<dbReference type="SMART" id="SM00342">
    <property type="entry name" value="HTH_ARAC"/>
    <property type="match status" value="1"/>
</dbReference>
<keyword evidence="3 12" id="KW-0597">Phosphoprotein</keyword>
<evidence type="ECO:0000256" key="10">
    <source>
        <dbReference type="ARBA" id="ARBA00023125"/>
    </source>
</evidence>